<evidence type="ECO:0000313" key="4">
    <source>
        <dbReference type="Proteomes" id="UP000289886"/>
    </source>
</evidence>
<dbReference type="PANTHER" id="PTHR40386:SF1">
    <property type="entry name" value="SMALL INTEGRAL MEMBRANE PROTEIN 26"/>
    <property type="match status" value="1"/>
</dbReference>
<dbReference type="InterPro" id="IPR038831">
    <property type="entry name" value="SMIM26"/>
</dbReference>
<comment type="caution">
    <text evidence="3">The sequence shown here is derived from an EMBL/GenBank/DDBJ whole genome shotgun (WGS) entry which is preliminary data.</text>
</comment>
<keyword evidence="2" id="KW-0812">Transmembrane</keyword>
<gene>
    <name evidence="3" type="ORF">EOD39_6868</name>
</gene>
<evidence type="ECO:0000256" key="2">
    <source>
        <dbReference type="SAM" id="Phobius"/>
    </source>
</evidence>
<accession>A0A662YXP6</accession>
<keyword evidence="2" id="KW-0472">Membrane</keyword>
<keyword evidence="2" id="KW-1133">Transmembrane helix</keyword>
<proteinExistence type="predicted"/>
<keyword evidence="4" id="KW-1185">Reference proteome</keyword>
<dbReference type="PANTHER" id="PTHR40386">
    <property type="entry name" value="SMALL INTEGRAL MEMBRANE PROTEIN 26"/>
    <property type="match status" value="1"/>
</dbReference>
<dbReference type="AlphaFoldDB" id="A0A662YXP6"/>
<organism evidence="3 4">
    <name type="scientific">Acipenser ruthenus</name>
    <name type="common">Sterlet sturgeon</name>
    <dbReference type="NCBI Taxonomy" id="7906"/>
    <lineage>
        <taxon>Eukaryota</taxon>
        <taxon>Metazoa</taxon>
        <taxon>Chordata</taxon>
        <taxon>Craniata</taxon>
        <taxon>Vertebrata</taxon>
        <taxon>Euteleostomi</taxon>
        <taxon>Actinopterygii</taxon>
        <taxon>Chondrostei</taxon>
        <taxon>Acipenseriformes</taxon>
        <taxon>Acipenseridae</taxon>
        <taxon>Acipenser</taxon>
    </lineage>
</organism>
<reference evidence="3 4" key="1">
    <citation type="submission" date="2019-01" db="EMBL/GenBank/DDBJ databases">
        <title>Draft Genome and Complete Hox-Cluster Characterization of the Sterlet Sturgeon (Acipenser ruthenus).</title>
        <authorList>
            <person name="Wei Q."/>
        </authorList>
    </citation>
    <scope>NUCLEOTIDE SEQUENCE [LARGE SCALE GENOMIC DNA]</scope>
    <source>
        <strain evidence="3">WHYD16114868_AA</strain>
        <tissue evidence="3">Blood</tissue>
    </source>
</reference>
<protein>
    <recommendedName>
        <fullName evidence="5">Small integral membrane protein 26</fullName>
    </recommendedName>
</protein>
<evidence type="ECO:0000313" key="3">
    <source>
        <dbReference type="EMBL" id="RXN01425.1"/>
    </source>
</evidence>
<sequence>MNLKDIVKWNVRVSLLYAVGIWTMLGTYGYFQLEMKWKKKEQTDDPANDALAKDLNDDSLAEPKPKEEKVKGLQVKSTIAYRENFVPYSARIYNYLQSYSSSTAEAATSSSSDDEK</sequence>
<evidence type="ECO:0008006" key="5">
    <source>
        <dbReference type="Google" id="ProtNLM"/>
    </source>
</evidence>
<feature type="transmembrane region" description="Helical" evidence="2">
    <location>
        <begin position="12"/>
        <end position="31"/>
    </location>
</feature>
<feature type="region of interest" description="Disordered" evidence="1">
    <location>
        <begin position="46"/>
        <end position="67"/>
    </location>
</feature>
<name>A0A662YXP6_ACIRT</name>
<dbReference type="EMBL" id="SCEB01000048">
    <property type="protein sequence ID" value="RXN01425.1"/>
    <property type="molecule type" value="Genomic_DNA"/>
</dbReference>
<dbReference type="Proteomes" id="UP000289886">
    <property type="component" value="Unassembled WGS sequence"/>
</dbReference>
<evidence type="ECO:0000256" key="1">
    <source>
        <dbReference type="SAM" id="MobiDB-lite"/>
    </source>
</evidence>
<feature type="compositionally biased region" description="Basic and acidic residues" evidence="1">
    <location>
        <begin position="51"/>
        <end position="67"/>
    </location>
</feature>